<dbReference type="EMBL" id="PQIB02000003">
    <property type="protein sequence ID" value="RLN30898.1"/>
    <property type="molecule type" value="Genomic_DNA"/>
</dbReference>
<evidence type="ECO:0000313" key="2">
    <source>
        <dbReference type="EMBL" id="RLN30898.1"/>
    </source>
</evidence>
<sequence>MEGGGFDLFSQETMSSGGKVWPSQPSATGPAHTPAPRASLDSLDLNSQAPQGKEFPHLHDYGAYLQGDGEKRAGRGRGSGLLPPRAPRSLGVSNQRAGGGFGWAARGALRAHQLNFGASSAAAGGRGGHVDAMTSWNAHSETVQVSNKEMLKRAADKEAVSVKRCQQLAFECGIEQTSDVPRSLPKGILFWPTKS</sequence>
<proteinExistence type="predicted"/>
<evidence type="ECO:0000313" key="3">
    <source>
        <dbReference type="Proteomes" id="UP000275267"/>
    </source>
</evidence>
<feature type="region of interest" description="Disordered" evidence="1">
    <location>
        <begin position="1"/>
        <end position="93"/>
    </location>
</feature>
<organism evidence="2 3">
    <name type="scientific">Panicum miliaceum</name>
    <name type="common">Proso millet</name>
    <name type="synonym">Broomcorn millet</name>
    <dbReference type="NCBI Taxonomy" id="4540"/>
    <lineage>
        <taxon>Eukaryota</taxon>
        <taxon>Viridiplantae</taxon>
        <taxon>Streptophyta</taxon>
        <taxon>Embryophyta</taxon>
        <taxon>Tracheophyta</taxon>
        <taxon>Spermatophyta</taxon>
        <taxon>Magnoliopsida</taxon>
        <taxon>Liliopsida</taxon>
        <taxon>Poales</taxon>
        <taxon>Poaceae</taxon>
        <taxon>PACMAD clade</taxon>
        <taxon>Panicoideae</taxon>
        <taxon>Panicodae</taxon>
        <taxon>Paniceae</taxon>
        <taxon>Panicinae</taxon>
        <taxon>Panicum</taxon>
        <taxon>Panicum sect. Panicum</taxon>
    </lineage>
</organism>
<name>A0A3L6T5L4_PANMI</name>
<dbReference type="AlphaFoldDB" id="A0A3L6T5L4"/>
<dbReference type="OrthoDB" id="687857at2759"/>
<evidence type="ECO:0000256" key="1">
    <source>
        <dbReference type="SAM" id="MobiDB-lite"/>
    </source>
</evidence>
<keyword evidence="3" id="KW-1185">Reference proteome</keyword>
<gene>
    <name evidence="2" type="ORF">C2845_PM05G16830</name>
</gene>
<reference evidence="3" key="1">
    <citation type="journal article" date="2019" name="Nat. Commun.">
        <title>The genome of broomcorn millet.</title>
        <authorList>
            <person name="Zou C."/>
            <person name="Miki D."/>
            <person name="Li D."/>
            <person name="Tang Q."/>
            <person name="Xiao L."/>
            <person name="Rajput S."/>
            <person name="Deng P."/>
            <person name="Jia W."/>
            <person name="Huang R."/>
            <person name="Zhang M."/>
            <person name="Sun Y."/>
            <person name="Hu J."/>
            <person name="Fu X."/>
            <person name="Schnable P.S."/>
            <person name="Li F."/>
            <person name="Zhang H."/>
            <person name="Feng B."/>
            <person name="Zhu X."/>
            <person name="Liu R."/>
            <person name="Schnable J.C."/>
            <person name="Zhu J.-K."/>
            <person name="Zhang H."/>
        </authorList>
    </citation>
    <scope>NUCLEOTIDE SEQUENCE [LARGE SCALE GENOMIC DNA]</scope>
</reference>
<comment type="caution">
    <text evidence="2">The sequence shown here is derived from an EMBL/GenBank/DDBJ whole genome shotgun (WGS) entry which is preliminary data.</text>
</comment>
<dbReference type="Proteomes" id="UP000275267">
    <property type="component" value="Unassembled WGS sequence"/>
</dbReference>
<protein>
    <submittedName>
        <fullName evidence="2">Uncharacterized protein</fullName>
    </submittedName>
</protein>
<accession>A0A3L6T5L4</accession>